<dbReference type="GeneID" id="78128061"/>
<dbReference type="InterPro" id="IPR016181">
    <property type="entry name" value="Acyl_CoA_acyltransferase"/>
</dbReference>
<dbReference type="Pfam" id="PF00583">
    <property type="entry name" value="Acetyltransf_1"/>
    <property type="match status" value="1"/>
</dbReference>
<dbReference type="InterPro" id="IPR000182">
    <property type="entry name" value="GNAT_dom"/>
</dbReference>
<dbReference type="InterPro" id="IPR050832">
    <property type="entry name" value="Bact_Acetyltransf"/>
</dbReference>
<dbReference type="AlphaFoldDB" id="A0A5N6RZL2"/>
<dbReference type="SUPFAM" id="SSF55729">
    <property type="entry name" value="Acyl-CoA N-acyltransferases (Nat)"/>
    <property type="match status" value="1"/>
</dbReference>
<dbReference type="PROSITE" id="PS51186">
    <property type="entry name" value="GNAT"/>
    <property type="match status" value="1"/>
</dbReference>
<name>A0A5N6RZL2_9BIFI</name>
<evidence type="ECO:0000256" key="1">
    <source>
        <dbReference type="ARBA" id="ARBA00022679"/>
    </source>
</evidence>
<dbReference type="PANTHER" id="PTHR43877:SF2">
    <property type="entry name" value="AMINOALKYLPHOSPHONATE N-ACETYLTRANSFERASE-RELATED"/>
    <property type="match status" value="1"/>
</dbReference>
<organism evidence="4 5">
    <name type="scientific">Bifidobacterium tibiigranuli</name>
    <dbReference type="NCBI Taxonomy" id="2172043"/>
    <lineage>
        <taxon>Bacteria</taxon>
        <taxon>Bacillati</taxon>
        <taxon>Actinomycetota</taxon>
        <taxon>Actinomycetes</taxon>
        <taxon>Bifidobacteriales</taxon>
        <taxon>Bifidobacteriaceae</taxon>
        <taxon>Bifidobacterium</taxon>
    </lineage>
</organism>
<feature type="domain" description="N-acetyltransferase" evidence="3">
    <location>
        <begin position="6"/>
        <end position="148"/>
    </location>
</feature>
<comment type="caution">
    <text evidence="4">The sequence shown here is derived from an EMBL/GenBank/DDBJ whole genome shotgun (WGS) entry which is preliminary data.</text>
</comment>
<evidence type="ECO:0000313" key="5">
    <source>
        <dbReference type="Proteomes" id="UP000325415"/>
    </source>
</evidence>
<dbReference type="Proteomes" id="UP000325415">
    <property type="component" value="Unassembled WGS sequence"/>
</dbReference>
<keyword evidence="2" id="KW-0012">Acyltransferase</keyword>
<gene>
    <name evidence="4" type="ORF">DDE84_10260</name>
</gene>
<protein>
    <submittedName>
        <fullName evidence="4">GNAT family N-acetyltransferase</fullName>
    </submittedName>
</protein>
<keyword evidence="1 4" id="KW-0808">Transferase</keyword>
<dbReference type="EMBL" id="QDAG01000011">
    <property type="protein sequence ID" value="KAE8126758.1"/>
    <property type="molecule type" value="Genomic_DNA"/>
</dbReference>
<accession>A0A5N6RZL2</accession>
<dbReference type="PANTHER" id="PTHR43877">
    <property type="entry name" value="AMINOALKYLPHOSPHONATE N-ACETYLTRANSFERASE-RELATED-RELATED"/>
    <property type="match status" value="1"/>
</dbReference>
<dbReference type="RefSeq" id="WP_152581602.1">
    <property type="nucleotide sequence ID" value="NZ_JALCMD010000003.1"/>
</dbReference>
<sequence length="148" mass="16719">MGNHPIEERTLTDPELNQLLRDAVEELARRYGFEEFPEVTPGATYCVALADNGHACACGALQSTEENGLGEIKRIFTQPQFRGHGYARAMMKRMEELARSKGFTRLRLQTGNRQPEAIELYTATGWTQCEAYGEYVGDTFSVCFMRNL</sequence>
<dbReference type="CDD" id="cd04301">
    <property type="entry name" value="NAT_SF"/>
    <property type="match status" value="1"/>
</dbReference>
<evidence type="ECO:0000259" key="3">
    <source>
        <dbReference type="PROSITE" id="PS51186"/>
    </source>
</evidence>
<evidence type="ECO:0000313" key="4">
    <source>
        <dbReference type="EMBL" id="KAE8126758.1"/>
    </source>
</evidence>
<reference evidence="4 5" key="1">
    <citation type="submission" date="2018-04" db="EMBL/GenBank/DDBJ databases">
        <authorList>
            <person name="Eckel V.P."/>
            <person name="Vogel R.F."/>
        </authorList>
    </citation>
    <scope>NUCLEOTIDE SEQUENCE [LARGE SCALE GENOMIC DNA]</scope>
    <source>
        <strain evidence="5">TMW 2.1764</strain>
    </source>
</reference>
<proteinExistence type="predicted"/>
<dbReference type="Gene3D" id="3.40.630.30">
    <property type="match status" value="1"/>
</dbReference>
<dbReference type="GO" id="GO:0016747">
    <property type="term" value="F:acyltransferase activity, transferring groups other than amino-acyl groups"/>
    <property type="evidence" value="ECO:0007669"/>
    <property type="project" value="InterPro"/>
</dbReference>
<evidence type="ECO:0000256" key="2">
    <source>
        <dbReference type="ARBA" id="ARBA00023315"/>
    </source>
</evidence>
<dbReference type="OrthoDB" id="8018325at2"/>
<keyword evidence="5" id="KW-1185">Reference proteome</keyword>